<dbReference type="PANTHER" id="PTHR34136">
    <property type="match status" value="1"/>
</dbReference>
<dbReference type="EMBL" id="FMXA01000003">
    <property type="protein sequence ID" value="SDA37041.1"/>
    <property type="molecule type" value="Genomic_DNA"/>
</dbReference>
<reference evidence="6 7" key="1">
    <citation type="submission" date="2016-10" db="EMBL/GenBank/DDBJ databases">
        <authorList>
            <person name="de Groot N.N."/>
        </authorList>
    </citation>
    <scope>NUCLEOTIDE SEQUENCE [LARGE SCALE GENOMIC DNA]</scope>
    <source>
        <strain evidence="6 7">DSM 15230</strain>
    </source>
</reference>
<evidence type="ECO:0000313" key="7">
    <source>
        <dbReference type="Proteomes" id="UP000199689"/>
    </source>
</evidence>
<dbReference type="STRING" id="209880.SAMN02910343_00011"/>
<dbReference type="RefSeq" id="WP_234944869.1">
    <property type="nucleotide sequence ID" value="NZ_FMXA01000003.1"/>
</dbReference>
<sequence length="250" mass="27864">MNKKQLYSIHEVMGIPIAALRMSDAVQACVAFMQEPGVHLVATANAEMIMLAQQDHELAHVLRDAELVVPDGAGVLWAGEKLGFRFPERVTGADLAHELLLQSGAHDWPVYFLGGAPGVAEKAARRFSAQYGDFPVAGIHDGYFDDIEEARIIKQIRDSGARLLLVGMGVPKQEKWIYAHKQELGNLVAVGIGGVFDVMAGNLKRAPLWMQKHRLEWAYRLYLQPSRIGRMLAIPKFMVAVRKWKRETRG</sequence>
<dbReference type="EC" id="2.4.1.187" evidence="5"/>
<comment type="catalytic activity">
    <reaction evidence="5">
        <text>UDP-N-acetyl-alpha-D-mannosamine + N-acetyl-alpha-D-glucosaminyl-di-trans,octa-cis-undecaprenyl diphosphate = N-acetyl-beta-D-mannosaminyl-(1-&gt;4)-N-acetyl-alpha-D-glucosaminyl di-trans,octa-cis-undecaprenyl diphosphate + UDP + H(+)</text>
        <dbReference type="Rhea" id="RHEA:16053"/>
        <dbReference type="ChEBI" id="CHEBI:15378"/>
        <dbReference type="ChEBI" id="CHEBI:58223"/>
        <dbReference type="ChEBI" id="CHEBI:62959"/>
        <dbReference type="ChEBI" id="CHEBI:68623"/>
        <dbReference type="ChEBI" id="CHEBI:132210"/>
        <dbReference type="EC" id="2.4.1.187"/>
    </reaction>
</comment>
<organism evidence="6 7">
    <name type="scientific">Allisonella histaminiformans</name>
    <dbReference type="NCBI Taxonomy" id="209880"/>
    <lineage>
        <taxon>Bacteria</taxon>
        <taxon>Bacillati</taxon>
        <taxon>Bacillota</taxon>
        <taxon>Negativicutes</taxon>
        <taxon>Veillonellales</taxon>
        <taxon>Veillonellaceae</taxon>
        <taxon>Allisonella</taxon>
    </lineage>
</organism>
<evidence type="ECO:0000256" key="4">
    <source>
        <dbReference type="ARBA" id="ARBA00023316"/>
    </source>
</evidence>
<evidence type="ECO:0000256" key="1">
    <source>
        <dbReference type="ARBA" id="ARBA00022676"/>
    </source>
</evidence>
<dbReference type="GeneID" id="87755067"/>
<proteinExistence type="inferred from homology"/>
<dbReference type="UniPathway" id="UPA00632"/>
<dbReference type="PANTHER" id="PTHR34136:SF1">
    <property type="entry name" value="UDP-N-ACETYL-D-MANNOSAMINURONIC ACID TRANSFERASE"/>
    <property type="match status" value="1"/>
</dbReference>
<dbReference type="Pfam" id="PF03808">
    <property type="entry name" value="Glyco_tran_WecG"/>
    <property type="match status" value="1"/>
</dbReference>
<dbReference type="GO" id="GO:0071555">
    <property type="term" value="P:cell wall organization"/>
    <property type="evidence" value="ECO:0007669"/>
    <property type="project" value="UniProtKB-KW"/>
</dbReference>
<comment type="pathway">
    <text evidence="5">Cell wall biogenesis; teichoic acid biosynthesis.</text>
</comment>
<dbReference type="GO" id="GO:0019350">
    <property type="term" value="P:teichoic acid biosynthetic process"/>
    <property type="evidence" value="ECO:0007669"/>
    <property type="project" value="UniProtKB-UniRule"/>
</dbReference>
<dbReference type="GO" id="GO:0047244">
    <property type="term" value="F:N-acetylglucosaminyldiphosphoundecaprenol N-acetyl-beta-D-mannosaminyltransferase activity"/>
    <property type="evidence" value="ECO:0007669"/>
    <property type="project" value="UniProtKB-UniRule"/>
</dbReference>
<dbReference type="Proteomes" id="UP000199689">
    <property type="component" value="Unassembled WGS sequence"/>
</dbReference>
<dbReference type="InterPro" id="IPR004629">
    <property type="entry name" value="WecG_TagA_CpsF"/>
</dbReference>
<dbReference type="InterPro" id="IPR034714">
    <property type="entry name" value="TagA_TarA"/>
</dbReference>
<dbReference type="HAMAP" id="MF_02070">
    <property type="entry name" value="TagA_TarA"/>
    <property type="match status" value="1"/>
</dbReference>
<keyword evidence="3 5" id="KW-0777">Teichoic acid biosynthesis</keyword>
<keyword evidence="7" id="KW-1185">Reference proteome</keyword>
<gene>
    <name evidence="6" type="ORF">SAMN02910343_00011</name>
</gene>
<dbReference type="CDD" id="cd06533">
    <property type="entry name" value="Glyco_transf_WecG_TagA"/>
    <property type="match status" value="1"/>
</dbReference>
<accession>A0A1G5UTU1</accession>
<dbReference type="NCBIfam" id="TIGR00696">
    <property type="entry name" value="wecG_tagA_cpsF"/>
    <property type="match status" value="1"/>
</dbReference>
<dbReference type="AlphaFoldDB" id="A0A1G5UTU1"/>
<evidence type="ECO:0000313" key="6">
    <source>
        <dbReference type="EMBL" id="SDA37041.1"/>
    </source>
</evidence>
<evidence type="ECO:0000256" key="3">
    <source>
        <dbReference type="ARBA" id="ARBA00022944"/>
    </source>
</evidence>
<comment type="similarity">
    <text evidence="5">Belongs to the glycosyltransferase 26 family. TagA/TarA subfamily.</text>
</comment>
<keyword evidence="4 5" id="KW-0961">Cell wall biogenesis/degradation</keyword>
<evidence type="ECO:0000256" key="5">
    <source>
        <dbReference type="HAMAP-Rule" id="MF_02070"/>
    </source>
</evidence>
<keyword evidence="2 5" id="KW-0808">Transferase</keyword>
<protein>
    <recommendedName>
        <fullName evidence="5">N-acetylglucosaminyldiphosphoundecaprenol N-acetyl-beta-D-mannosaminyltransferase</fullName>
        <ecNumber evidence="5">2.4.1.187</ecNumber>
    </recommendedName>
    <alternativeName>
        <fullName evidence="5">N-acetylmannosaminyltransferase</fullName>
    </alternativeName>
    <alternativeName>
        <fullName evidence="5">UDP-N-acetylmannosamine transferase</fullName>
    </alternativeName>
    <alternativeName>
        <fullName evidence="5">UDP-N-acetylmannosamine:N-acetylglucosaminyl pyrophosphorylundecaprenol N-acetylmannosaminyltransferase</fullName>
    </alternativeName>
</protein>
<keyword evidence="1 5" id="KW-0328">Glycosyltransferase</keyword>
<name>A0A1G5UTU1_9FIRM</name>
<evidence type="ECO:0000256" key="2">
    <source>
        <dbReference type="ARBA" id="ARBA00022679"/>
    </source>
</evidence>
<comment type="function">
    <text evidence="5">Catalyzes the conversion of GlcNAc-PP-undecaprenol into ManNAc-GlcNAc-PP-undecaprenol, the first committed lipid intermediate in the de novo synthesis of teichoic acid.</text>
</comment>